<proteinExistence type="predicted"/>
<name>A0A448V881_BARVI</name>
<protein>
    <submittedName>
        <fullName evidence="1">Uncharacterized protein</fullName>
    </submittedName>
</protein>
<evidence type="ECO:0000313" key="2">
    <source>
        <dbReference type="Proteomes" id="UP000274201"/>
    </source>
</evidence>
<gene>
    <name evidence="1" type="ORF">NCTC12905_01598</name>
</gene>
<organism evidence="1 2">
    <name type="scientific">Bartonella vinsonii</name>
    <name type="common">Rochalimaea vinsonii</name>
    <dbReference type="NCBI Taxonomy" id="33047"/>
    <lineage>
        <taxon>Bacteria</taxon>
        <taxon>Pseudomonadati</taxon>
        <taxon>Pseudomonadota</taxon>
        <taxon>Alphaproteobacteria</taxon>
        <taxon>Hyphomicrobiales</taxon>
        <taxon>Bartonellaceae</taxon>
        <taxon>Bartonella</taxon>
    </lineage>
</organism>
<accession>A0A448V881</accession>
<sequence length="77" mass="9455">MHSEIFITYQKKLIALYTFVTDKASVFETIHKEQFFPYMQIQPEPKNYFNELTAKIKKNRYRHQYEPLVAFLYSQNR</sequence>
<reference evidence="1 2" key="1">
    <citation type="submission" date="2018-12" db="EMBL/GenBank/DDBJ databases">
        <authorList>
            <consortium name="Pathogen Informatics"/>
        </authorList>
    </citation>
    <scope>NUCLEOTIDE SEQUENCE [LARGE SCALE GENOMIC DNA]</scope>
    <source>
        <strain evidence="1 2">NCTC12905</strain>
    </source>
</reference>
<dbReference type="Proteomes" id="UP000274201">
    <property type="component" value="Chromosome"/>
</dbReference>
<evidence type="ECO:0000313" key="1">
    <source>
        <dbReference type="EMBL" id="VEJ45919.1"/>
    </source>
</evidence>
<dbReference type="EMBL" id="LR134529">
    <property type="protein sequence ID" value="VEJ45919.1"/>
    <property type="molecule type" value="Genomic_DNA"/>
</dbReference>
<dbReference type="AlphaFoldDB" id="A0A448V881"/>